<evidence type="ECO:0000256" key="4">
    <source>
        <dbReference type="ARBA" id="ARBA00023295"/>
    </source>
</evidence>
<feature type="region of interest" description="Disordered" evidence="7">
    <location>
        <begin position="247"/>
        <end position="270"/>
    </location>
</feature>
<organism evidence="8 9">
    <name type="scientific">Novosphingobium piscinae</name>
    <dbReference type="NCBI Taxonomy" id="1507448"/>
    <lineage>
        <taxon>Bacteria</taxon>
        <taxon>Pseudomonadati</taxon>
        <taxon>Pseudomonadota</taxon>
        <taxon>Alphaproteobacteria</taxon>
        <taxon>Sphingomonadales</taxon>
        <taxon>Sphingomonadaceae</taxon>
        <taxon>Novosphingobium</taxon>
    </lineage>
</organism>
<keyword evidence="9" id="KW-1185">Reference proteome</keyword>
<dbReference type="Proteomes" id="UP000551327">
    <property type="component" value="Unassembled WGS sequence"/>
</dbReference>
<accession>A0A7X1KQW7</accession>
<proteinExistence type="inferred from homology"/>
<evidence type="ECO:0000256" key="2">
    <source>
        <dbReference type="ARBA" id="ARBA00022801"/>
    </source>
</evidence>
<dbReference type="RefSeq" id="WP_185679981.1">
    <property type="nucleotide sequence ID" value="NZ_JACLAX010000014.1"/>
</dbReference>
<dbReference type="PANTHER" id="PTHR43739">
    <property type="entry name" value="XYLOGLUCANASE (EUROFUNG)"/>
    <property type="match status" value="1"/>
</dbReference>
<dbReference type="CDD" id="cd15482">
    <property type="entry name" value="Sialidase_non-viral"/>
    <property type="match status" value="2"/>
</dbReference>
<keyword evidence="5" id="KW-0624">Polysaccharide degradation</keyword>
<evidence type="ECO:0000313" key="9">
    <source>
        <dbReference type="Proteomes" id="UP000551327"/>
    </source>
</evidence>
<evidence type="ECO:0000256" key="1">
    <source>
        <dbReference type="ARBA" id="ARBA00022729"/>
    </source>
</evidence>
<dbReference type="Gene3D" id="2.130.10.10">
    <property type="entry name" value="YVTN repeat-like/Quinoprotein amine dehydrogenase"/>
    <property type="match status" value="2"/>
</dbReference>
<evidence type="ECO:0000313" key="8">
    <source>
        <dbReference type="EMBL" id="MBC2670122.1"/>
    </source>
</evidence>
<name>A0A7X1KQW7_9SPHN</name>
<dbReference type="SUPFAM" id="SSF110296">
    <property type="entry name" value="Oligoxyloglucan reducing end-specific cellobiohydrolase"/>
    <property type="match status" value="2"/>
</dbReference>
<keyword evidence="4" id="KW-0326">Glycosidase</keyword>
<gene>
    <name evidence="8" type="ORF">H7F53_13285</name>
</gene>
<evidence type="ECO:0000256" key="3">
    <source>
        <dbReference type="ARBA" id="ARBA00023277"/>
    </source>
</evidence>
<dbReference type="GO" id="GO:0016798">
    <property type="term" value="F:hydrolase activity, acting on glycosyl bonds"/>
    <property type="evidence" value="ECO:0007669"/>
    <property type="project" value="UniProtKB-KW"/>
</dbReference>
<keyword evidence="2" id="KW-0378">Hydrolase</keyword>
<dbReference type="InterPro" id="IPR052025">
    <property type="entry name" value="Xyloglucanase_GH74"/>
</dbReference>
<dbReference type="AlphaFoldDB" id="A0A7X1KQW7"/>
<comment type="similarity">
    <text evidence="6">Belongs to the glycosyl hydrolase 74 family.</text>
</comment>
<keyword evidence="1" id="KW-0732">Signal</keyword>
<evidence type="ECO:0000256" key="5">
    <source>
        <dbReference type="ARBA" id="ARBA00023326"/>
    </source>
</evidence>
<dbReference type="GO" id="GO:0010411">
    <property type="term" value="P:xyloglucan metabolic process"/>
    <property type="evidence" value="ECO:0007669"/>
    <property type="project" value="TreeGrafter"/>
</dbReference>
<dbReference type="InterPro" id="IPR015943">
    <property type="entry name" value="WD40/YVTN_repeat-like_dom_sf"/>
</dbReference>
<comment type="caution">
    <text evidence="8">The sequence shown here is derived from an EMBL/GenBank/DDBJ whole genome shotgun (WGS) entry which is preliminary data.</text>
</comment>
<sequence>MATDGYQWQSVPFGGGGYVDGFAYHPRQPDILYARTDIGGAYRFDFASRRWLPLLDHLARADGDLMGVLSIALDPQAPDRILLATGLYLNQWARRGAILRSDDRGKTWQVTELPIRIGGNSDGRGSGERLAIDPADGRIVYFGSNQDGFWKSTDGGESFARTGAEQLAFSLVAADPEVANRVWAGSADQGGALLLSNDGGNHFTPVAGLPQMVPQRIAFAPDGSLYVTFARGAAGVVLNPSGAEDGRVWKREGRTGPWRDVTPPSPGPGAKGGFSGLAVRADGTVAVSTLDRWWPGDDIYLSADGGRQWQALSSRARLETGRYPWLASYIGTDKRIGHWISDLQFNPFRNSELVYGTGYGLWMSRDLGSAAGNDPVAFDFAVDNLEETATLQLTSPSGGATLLAAFGDVAGAAWDDLARTPAAGLFKPVNETNFSIDYAGLTPGVLARTAAGAPGYGFYSSNGGVSWKPFATSPYRPPAKDEPWRGPGIVAVSARGTSLVWAPEKAGLFHSSDMGRTWSPATGLPERPEFTFRPLADKAVDGLFYVHDQPGSAIYASGDGGASFTPIAEGLPRVETWEAAQLAIVPGRMRDLWLAMPRGLFHSADSKSKMVQIKHVDAAWQVTFGAPLVQGAYPTVFLWGKVRGQEGLWRSSNAGASWLRINDDQHRYGELRAMVGDMLEPGTLYLAPHGRGIIVGRPLNRPAP</sequence>
<protein>
    <submittedName>
        <fullName evidence="8">Exo-alpha-sialidase</fullName>
    </submittedName>
</protein>
<dbReference type="PANTHER" id="PTHR43739:SF2">
    <property type="entry name" value="OLIGOXYLOGLUCAN-REDUCING END-SPECIFIC XYLOGLUCANASE-RELATED"/>
    <property type="match status" value="1"/>
</dbReference>
<dbReference type="EMBL" id="JACLAX010000014">
    <property type="protein sequence ID" value="MBC2670122.1"/>
    <property type="molecule type" value="Genomic_DNA"/>
</dbReference>
<evidence type="ECO:0000256" key="6">
    <source>
        <dbReference type="ARBA" id="ARBA00037986"/>
    </source>
</evidence>
<keyword evidence="3" id="KW-0119">Carbohydrate metabolism</keyword>
<reference evidence="8 9" key="1">
    <citation type="submission" date="2020-08" db="EMBL/GenBank/DDBJ databases">
        <title>The genome sequence of type strain Novosphingobium piscinae KCTC 42194.</title>
        <authorList>
            <person name="Liu Y."/>
        </authorList>
    </citation>
    <scope>NUCLEOTIDE SEQUENCE [LARGE SCALE GENOMIC DNA]</scope>
    <source>
        <strain evidence="8 9">KCTC 42194</strain>
    </source>
</reference>
<dbReference type="GO" id="GO:0000272">
    <property type="term" value="P:polysaccharide catabolic process"/>
    <property type="evidence" value="ECO:0007669"/>
    <property type="project" value="UniProtKB-KW"/>
</dbReference>
<evidence type="ECO:0000256" key="7">
    <source>
        <dbReference type="SAM" id="MobiDB-lite"/>
    </source>
</evidence>